<accession>A0AA38RWC8</accession>
<keyword evidence="2" id="KW-1185">Reference proteome</keyword>
<sequence length="264" mass="30115">MASQALEPRAEYGRLAFDVFLVEKWDYAADHTTDKQQWEALARQYLALTPLQRFPFHREVEARHKTETYAVSPDLAARLFAPHQTAQERNLLALRASRDVHDAIWLRTCYDPSLADAYDALAEHVIPVSEPVIERPDGAFDDSALYQADDEEDGLSKFLLRVPELFDLSRCRTEKQFVEQERQASHAGDEDLNVEGFVYLVDRQALEEGVLKVCWVDTHGVCVWWNKIEPEGLLDLTGKWEATCSMAEVVSCAESEEKGAMLWP</sequence>
<evidence type="ECO:0000313" key="2">
    <source>
        <dbReference type="Proteomes" id="UP001174694"/>
    </source>
</evidence>
<organism evidence="1 2">
    <name type="scientific">Pleurostoma richardsiae</name>
    <dbReference type="NCBI Taxonomy" id="41990"/>
    <lineage>
        <taxon>Eukaryota</taxon>
        <taxon>Fungi</taxon>
        <taxon>Dikarya</taxon>
        <taxon>Ascomycota</taxon>
        <taxon>Pezizomycotina</taxon>
        <taxon>Sordariomycetes</taxon>
        <taxon>Sordariomycetidae</taxon>
        <taxon>Calosphaeriales</taxon>
        <taxon>Pleurostomataceae</taxon>
        <taxon>Pleurostoma</taxon>
    </lineage>
</organism>
<proteinExistence type="predicted"/>
<protein>
    <submittedName>
        <fullName evidence="1">Uncharacterized protein</fullName>
    </submittedName>
</protein>
<dbReference type="Proteomes" id="UP001174694">
    <property type="component" value="Unassembled WGS sequence"/>
</dbReference>
<reference evidence="1" key="1">
    <citation type="submission" date="2022-07" db="EMBL/GenBank/DDBJ databases">
        <title>Fungi with potential for degradation of polypropylene.</title>
        <authorList>
            <person name="Gostincar C."/>
        </authorList>
    </citation>
    <scope>NUCLEOTIDE SEQUENCE</scope>
    <source>
        <strain evidence="1">EXF-13308</strain>
    </source>
</reference>
<name>A0AA38RWC8_9PEZI</name>
<dbReference type="AlphaFoldDB" id="A0AA38RWC8"/>
<dbReference type="EMBL" id="JANBVO010000001">
    <property type="protein sequence ID" value="KAJ9157948.1"/>
    <property type="molecule type" value="Genomic_DNA"/>
</dbReference>
<gene>
    <name evidence="1" type="ORF">NKR23_g193</name>
</gene>
<comment type="caution">
    <text evidence="1">The sequence shown here is derived from an EMBL/GenBank/DDBJ whole genome shotgun (WGS) entry which is preliminary data.</text>
</comment>
<evidence type="ECO:0000313" key="1">
    <source>
        <dbReference type="EMBL" id="KAJ9157948.1"/>
    </source>
</evidence>